<evidence type="ECO:0000313" key="1">
    <source>
        <dbReference type="EMBL" id="GFR86183.1"/>
    </source>
</evidence>
<proteinExistence type="predicted"/>
<evidence type="ECO:0000313" key="2">
    <source>
        <dbReference type="Proteomes" id="UP000762676"/>
    </source>
</evidence>
<organism evidence="1 2">
    <name type="scientific">Elysia marginata</name>
    <dbReference type="NCBI Taxonomy" id="1093978"/>
    <lineage>
        <taxon>Eukaryota</taxon>
        <taxon>Metazoa</taxon>
        <taxon>Spiralia</taxon>
        <taxon>Lophotrochozoa</taxon>
        <taxon>Mollusca</taxon>
        <taxon>Gastropoda</taxon>
        <taxon>Heterobranchia</taxon>
        <taxon>Euthyneura</taxon>
        <taxon>Panpulmonata</taxon>
        <taxon>Sacoglossa</taxon>
        <taxon>Placobranchoidea</taxon>
        <taxon>Plakobranchidae</taxon>
        <taxon>Elysia</taxon>
    </lineage>
</organism>
<name>A0AAV4GKE1_9GAST</name>
<keyword evidence="2" id="KW-1185">Reference proteome</keyword>
<accession>A0AAV4GKE1</accession>
<dbReference type="AlphaFoldDB" id="A0AAV4GKE1"/>
<sequence>MPSSSNITPAIQDALNFVHRQKMLKAKKNPRAVARVKVHIRGHTVHTVLHRLCGQAVMQSLRDREVRVRSPGRVKPRTLKLVLVADPPSVWHYGYSAKSGRPGVWIK</sequence>
<gene>
    <name evidence="1" type="ORF">ElyMa_006046600</name>
</gene>
<dbReference type="EMBL" id="BMAT01012112">
    <property type="protein sequence ID" value="GFR86183.1"/>
    <property type="molecule type" value="Genomic_DNA"/>
</dbReference>
<protein>
    <submittedName>
        <fullName evidence="1">Uncharacterized protein</fullName>
    </submittedName>
</protein>
<dbReference type="Proteomes" id="UP000762676">
    <property type="component" value="Unassembled WGS sequence"/>
</dbReference>
<reference evidence="1 2" key="1">
    <citation type="journal article" date="2021" name="Elife">
        <title>Chloroplast acquisition without the gene transfer in kleptoplastic sea slugs, Plakobranchus ocellatus.</title>
        <authorList>
            <person name="Maeda T."/>
            <person name="Takahashi S."/>
            <person name="Yoshida T."/>
            <person name="Shimamura S."/>
            <person name="Takaki Y."/>
            <person name="Nagai Y."/>
            <person name="Toyoda A."/>
            <person name="Suzuki Y."/>
            <person name="Arimoto A."/>
            <person name="Ishii H."/>
            <person name="Satoh N."/>
            <person name="Nishiyama T."/>
            <person name="Hasebe M."/>
            <person name="Maruyama T."/>
            <person name="Minagawa J."/>
            <person name="Obokata J."/>
            <person name="Shigenobu S."/>
        </authorList>
    </citation>
    <scope>NUCLEOTIDE SEQUENCE [LARGE SCALE GENOMIC DNA]</scope>
</reference>
<comment type="caution">
    <text evidence="1">The sequence shown here is derived from an EMBL/GenBank/DDBJ whole genome shotgun (WGS) entry which is preliminary data.</text>
</comment>